<sequence length="252" mass="27289">MTYNVASQARDWRLTSSEAEDTEKGKPAGVSAACRFTNGREDGILAAPLFCQLRSGTRTRHILIWITLLACICITVASSGRALWPVIVGPAALSARAITAYVSAVTVTPLLEVFQVYPPVLTVTPGGALELTDGSSNATVDLINNNNQSCLETLVVHSFAYSYGQPYVGTYNPPTYFFNRITWNLTVTSAGRQFDRLGIVYLGDIEVFRTSTAEPTATGIEWTYLKVSQHAICTTTLSSVASSSQRHISLLL</sequence>
<protein>
    <submittedName>
        <fullName evidence="1">Uncharacterized protein</fullName>
    </submittedName>
</protein>
<reference evidence="1" key="1">
    <citation type="submission" date="2024-02" db="EMBL/GenBank/DDBJ databases">
        <title>Metagenome Assembled Genome of Zalaria obscura JY119.</title>
        <authorList>
            <person name="Vighnesh L."/>
            <person name="Jagadeeshwari U."/>
            <person name="Venkata Ramana C."/>
            <person name="Sasikala C."/>
        </authorList>
    </citation>
    <scope>NUCLEOTIDE SEQUENCE</scope>
    <source>
        <strain evidence="1">JY119</strain>
    </source>
</reference>
<keyword evidence="2" id="KW-1185">Reference proteome</keyword>
<organism evidence="1 2">
    <name type="scientific">Zalaria obscura</name>
    <dbReference type="NCBI Taxonomy" id="2024903"/>
    <lineage>
        <taxon>Eukaryota</taxon>
        <taxon>Fungi</taxon>
        <taxon>Dikarya</taxon>
        <taxon>Ascomycota</taxon>
        <taxon>Pezizomycotina</taxon>
        <taxon>Dothideomycetes</taxon>
        <taxon>Dothideomycetidae</taxon>
        <taxon>Dothideales</taxon>
        <taxon>Zalariaceae</taxon>
        <taxon>Zalaria</taxon>
    </lineage>
</organism>
<name>A0ACC3SET9_9PEZI</name>
<dbReference type="EMBL" id="JAMKPW020000015">
    <property type="protein sequence ID" value="KAK8210346.1"/>
    <property type="molecule type" value="Genomic_DNA"/>
</dbReference>
<gene>
    <name evidence="1" type="ORF">M8818_003515</name>
</gene>
<dbReference type="Proteomes" id="UP001320706">
    <property type="component" value="Unassembled WGS sequence"/>
</dbReference>
<evidence type="ECO:0000313" key="1">
    <source>
        <dbReference type="EMBL" id="KAK8210346.1"/>
    </source>
</evidence>
<evidence type="ECO:0000313" key="2">
    <source>
        <dbReference type="Proteomes" id="UP001320706"/>
    </source>
</evidence>
<proteinExistence type="predicted"/>
<accession>A0ACC3SET9</accession>
<comment type="caution">
    <text evidence="1">The sequence shown here is derived from an EMBL/GenBank/DDBJ whole genome shotgun (WGS) entry which is preliminary data.</text>
</comment>